<keyword evidence="4 8" id="KW-0479">Metal-binding</keyword>
<dbReference type="InterPro" id="IPR047146">
    <property type="entry name" value="Cyt_P450_E_CYP52_fungi"/>
</dbReference>
<dbReference type="Gene3D" id="1.10.630.10">
    <property type="entry name" value="Cytochrome P450"/>
    <property type="match status" value="1"/>
</dbReference>
<dbReference type="OrthoDB" id="1470350at2759"/>
<dbReference type="GO" id="GO:0005506">
    <property type="term" value="F:iron ion binding"/>
    <property type="evidence" value="ECO:0007669"/>
    <property type="project" value="InterPro"/>
</dbReference>
<dbReference type="PROSITE" id="PS00086">
    <property type="entry name" value="CYTOCHROME_P450"/>
    <property type="match status" value="1"/>
</dbReference>
<evidence type="ECO:0000313" key="10">
    <source>
        <dbReference type="EMBL" id="TVY32000.1"/>
    </source>
</evidence>
<evidence type="ECO:0000313" key="11">
    <source>
        <dbReference type="Proteomes" id="UP000462212"/>
    </source>
</evidence>
<dbReference type="GO" id="GO:0020037">
    <property type="term" value="F:heme binding"/>
    <property type="evidence" value="ECO:0007669"/>
    <property type="project" value="InterPro"/>
</dbReference>
<keyword evidence="6 8" id="KW-0408">Iron</keyword>
<evidence type="ECO:0000256" key="8">
    <source>
        <dbReference type="RuleBase" id="RU000461"/>
    </source>
</evidence>
<dbReference type="PRINTS" id="PR00385">
    <property type="entry name" value="P450"/>
</dbReference>
<dbReference type="PRINTS" id="PR01239">
    <property type="entry name" value="EP450IICYP52"/>
</dbReference>
<organism evidence="10 11">
    <name type="scientific">Lachnellula subtilissima</name>
    <dbReference type="NCBI Taxonomy" id="602034"/>
    <lineage>
        <taxon>Eukaryota</taxon>
        <taxon>Fungi</taxon>
        <taxon>Dikarya</taxon>
        <taxon>Ascomycota</taxon>
        <taxon>Pezizomycotina</taxon>
        <taxon>Leotiomycetes</taxon>
        <taxon>Helotiales</taxon>
        <taxon>Lachnaceae</taxon>
        <taxon>Lachnellula</taxon>
    </lineage>
</organism>
<dbReference type="Proteomes" id="UP000462212">
    <property type="component" value="Unassembled WGS sequence"/>
</dbReference>
<accession>A0A8H8U388</accession>
<protein>
    <submittedName>
        <fullName evidence="10">Cytochrome P450 monooxygenase</fullName>
    </submittedName>
</protein>
<evidence type="ECO:0000256" key="1">
    <source>
        <dbReference type="ARBA" id="ARBA00001971"/>
    </source>
</evidence>
<proteinExistence type="inferred from homology"/>
<gene>
    <name evidence="10" type="primary">fsdH_0</name>
    <name evidence="10" type="ORF">LSUB1_G008302</name>
</gene>
<dbReference type="InterPro" id="IPR001128">
    <property type="entry name" value="Cyt_P450"/>
</dbReference>
<comment type="cofactor">
    <cofactor evidence="1">
        <name>heme</name>
        <dbReference type="ChEBI" id="CHEBI:30413"/>
    </cofactor>
</comment>
<dbReference type="Pfam" id="PF00067">
    <property type="entry name" value="p450"/>
    <property type="match status" value="1"/>
</dbReference>
<name>A0A8H8U388_9HELO</name>
<comment type="caution">
    <text evidence="10">The sequence shown here is derived from an EMBL/GenBank/DDBJ whole genome shotgun (WGS) entry which is preliminary data.</text>
</comment>
<dbReference type="GO" id="GO:0016712">
    <property type="term" value="F:oxidoreductase activity, acting on paired donors, with incorporation or reduction of molecular oxygen, reduced flavin or flavoprotein as one donor, and incorporation of one atom of oxygen"/>
    <property type="evidence" value="ECO:0007669"/>
    <property type="project" value="InterPro"/>
</dbReference>
<evidence type="ECO:0000256" key="6">
    <source>
        <dbReference type="ARBA" id="ARBA00023004"/>
    </source>
</evidence>
<evidence type="ECO:0000256" key="7">
    <source>
        <dbReference type="ARBA" id="ARBA00023033"/>
    </source>
</evidence>
<dbReference type="SUPFAM" id="SSF48264">
    <property type="entry name" value="Cytochrome P450"/>
    <property type="match status" value="1"/>
</dbReference>
<evidence type="ECO:0000256" key="2">
    <source>
        <dbReference type="ARBA" id="ARBA00010617"/>
    </source>
</evidence>
<feature type="signal peptide" evidence="9">
    <location>
        <begin position="1"/>
        <end position="23"/>
    </location>
</feature>
<keyword evidence="3 8" id="KW-0349">Heme</keyword>
<sequence>MGDKIYTLAILLAILFLARQVITYINEARFKRRHGCKPEVRFPQLERFIGYDIYKIQTEVSRSRKNLETTKWRYDTYGSTWSVVVAGRRFINTIETENIKTVLSVNFKEYGLGGRLVAFGPLLGAGIFTTDGAQWEHSRVGRAELSLVRPNFTRSQVADLDTFETHIQKLVTKIPTDGSTVDLQTLFFQLTLDSATQFLFGESVSSLSSTEGSVQEQFGTMFDLAQNRLARRSRLAKLVWLFKDKDFDVACKVVHEFVDNIINKALEKADPLDAEKEIDGTGEPERYVFLTEMLKATRDPKQLRDELLNILLAGRDTTASLLSHTFHVLARRPDIWNKLKAEIDELHGQKPDYDTLRDLKYLKYLLNESPALRLYPVVPANGRFALKDTVLPLGGGPNGLSPVFVPKGTLVAYSTYVMHRRKDVYGADAEEFRPERWAPEEGLRPGWAYLPFNGGPRICVGQQFALTEAAYTIVRMVQQFAGLENRDPTLWVEGLALTLSSGNGVKVAMVPR</sequence>
<evidence type="ECO:0000256" key="9">
    <source>
        <dbReference type="SAM" id="SignalP"/>
    </source>
</evidence>
<keyword evidence="7 8" id="KW-0503">Monooxygenase</keyword>
<dbReference type="InterPro" id="IPR017972">
    <property type="entry name" value="Cyt_P450_CS"/>
</dbReference>
<dbReference type="CDD" id="cd11063">
    <property type="entry name" value="CYP52"/>
    <property type="match status" value="1"/>
</dbReference>
<comment type="similarity">
    <text evidence="2 8">Belongs to the cytochrome P450 family.</text>
</comment>
<evidence type="ECO:0000256" key="3">
    <source>
        <dbReference type="ARBA" id="ARBA00022617"/>
    </source>
</evidence>
<dbReference type="InterPro" id="IPR002974">
    <property type="entry name" value="Cyt_P450_E_CYP52_ascomycetes"/>
</dbReference>
<dbReference type="AlphaFoldDB" id="A0A8H8U388"/>
<dbReference type="InterPro" id="IPR036396">
    <property type="entry name" value="Cyt_P450_sf"/>
</dbReference>
<reference evidence="10 11" key="1">
    <citation type="submission" date="2018-05" db="EMBL/GenBank/DDBJ databases">
        <title>Genome sequencing and assembly of the regulated plant pathogen Lachnellula willkommii and related sister species for the development of diagnostic species identification markers.</title>
        <authorList>
            <person name="Giroux E."/>
            <person name="Bilodeau G."/>
        </authorList>
    </citation>
    <scope>NUCLEOTIDE SEQUENCE [LARGE SCALE GENOMIC DNA]</scope>
    <source>
        <strain evidence="10 11">CBS 197.66</strain>
    </source>
</reference>
<keyword evidence="11" id="KW-1185">Reference proteome</keyword>
<dbReference type="PANTHER" id="PTHR24287">
    <property type="entry name" value="P450, PUTATIVE (EUROFUNG)-RELATED"/>
    <property type="match status" value="1"/>
</dbReference>
<keyword evidence="5 8" id="KW-0560">Oxidoreductase</keyword>
<dbReference type="EMBL" id="QGMJ01001196">
    <property type="protein sequence ID" value="TVY32000.1"/>
    <property type="molecule type" value="Genomic_DNA"/>
</dbReference>
<dbReference type="PANTHER" id="PTHR24287:SF1">
    <property type="entry name" value="P450, PUTATIVE (EUROFUNG)-RELATED"/>
    <property type="match status" value="1"/>
</dbReference>
<keyword evidence="9" id="KW-0732">Signal</keyword>
<feature type="chain" id="PRO_5034002205" evidence="9">
    <location>
        <begin position="24"/>
        <end position="512"/>
    </location>
</feature>
<evidence type="ECO:0000256" key="4">
    <source>
        <dbReference type="ARBA" id="ARBA00022723"/>
    </source>
</evidence>
<evidence type="ECO:0000256" key="5">
    <source>
        <dbReference type="ARBA" id="ARBA00023002"/>
    </source>
</evidence>